<keyword evidence="2" id="KW-0436">Ligase</keyword>
<reference evidence="2" key="1">
    <citation type="submission" date="2020-07" db="EMBL/GenBank/DDBJ databases">
        <title>Huge and variable diversity of episymbiotic CPR bacteria and DPANN archaea in groundwater ecosystems.</title>
        <authorList>
            <person name="He C.Y."/>
            <person name="Keren R."/>
            <person name="Whittaker M."/>
            <person name="Farag I.F."/>
            <person name="Doudna J."/>
            <person name="Cate J.H.D."/>
            <person name="Banfield J.F."/>
        </authorList>
    </citation>
    <scope>NUCLEOTIDE SEQUENCE</scope>
    <source>
        <strain evidence="2">NC_groundwater_1520_Pr4_B-0.1um_53_5</strain>
    </source>
</reference>
<feature type="domain" description="BPL/LPL catalytic" evidence="1">
    <location>
        <begin position="30"/>
        <end position="228"/>
    </location>
</feature>
<dbReference type="InterPro" id="IPR045864">
    <property type="entry name" value="aa-tRNA-synth_II/BPL/LPL"/>
</dbReference>
<dbReference type="InterPro" id="IPR004143">
    <property type="entry name" value="BPL_LPL_catalytic"/>
</dbReference>
<gene>
    <name evidence="2" type="ORF">HY768_05160</name>
</gene>
<organism evidence="2 3">
    <name type="scientific">candidate division TA06 bacterium</name>
    <dbReference type="NCBI Taxonomy" id="2250710"/>
    <lineage>
        <taxon>Bacteria</taxon>
        <taxon>Bacteria division TA06</taxon>
    </lineage>
</organism>
<proteinExistence type="predicted"/>
<dbReference type="PROSITE" id="PS51733">
    <property type="entry name" value="BPL_LPL_CATALYTIC"/>
    <property type="match status" value="1"/>
</dbReference>
<protein>
    <submittedName>
        <fullName evidence="2">Lipoate--protein ligase family protein</fullName>
    </submittedName>
</protein>
<dbReference type="PANTHER" id="PTHR43679:SF2">
    <property type="entry name" value="OCTANOYL-[GCVH]:PROTEIN N-OCTANOYLTRANSFERASE"/>
    <property type="match status" value="1"/>
</dbReference>
<accession>A0A933IAX0</accession>
<dbReference type="EMBL" id="JACQXR010000062">
    <property type="protein sequence ID" value="MBI4726598.1"/>
    <property type="molecule type" value="Genomic_DNA"/>
</dbReference>
<comment type="caution">
    <text evidence="2">The sequence shown here is derived from an EMBL/GenBank/DDBJ whole genome shotgun (WGS) entry which is preliminary data.</text>
</comment>
<dbReference type="Proteomes" id="UP000736328">
    <property type="component" value="Unassembled WGS sequence"/>
</dbReference>
<dbReference type="InterPro" id="IPR050664">
    <property type="entry name" value="Octanoyltrans_LipM/LipL"/>
</dbReference>
<name>A0A933IAX0_UNCT6</name>
<sequence>MIWRFINTGRAGGAFNMALDLALAGSVRNRTSEPVLRFYDWAQPTISLGYNQDAEQLDLEACRRAGVKVVRRPTGGRAVFHFNEFTYSVIALQDNPLLGGPVLNTYCTIAQALVLGLKQLGIKSELQRSQSVGASVKDSPLCFAAAGRYEITASGKKMLGSAQRRIQGVILQQGSLLLAQDQNLAPFYRQPAEANAATAGELLGRKVGFEEAAGCMLQGFKLAWAAEFFQGSITSNELQEAEKYLPQVNIL</sequence>
<dbReference type="Pfam" id="PF21948">
    <property type="entry name" value="LplA-B_cat"/>
    <property type="match status" value="1"/>
</dbReference>
<dbReference type="AlphaFoldDB" id="A0A933IAX0"/>
<dbReference type="GO" id="GO:0016874">
    <property type="term" value="F:ligase activity"/>
    <property type="evidence" value="ECO:0007669"/>
    <property type="project" value="UniProtKB-KW"/>
</dbReference>
<dbReference type="SUPFAM" id="SSF55681">
    <property type="entry name" value="Class II aaRS and biotin synthetases"/>
    <property type="match status" value="1"/>
</dbReference>
<evidence type="ECO:0000259" key="1">
    <source>
        <dbReference type="PROSITE" id="PS51733"/>
    </source>
</evidence>
<dbReference type="Gene3D" id="3.30.930.10">
    <property type="entry name" value="Bira Bifunctional Protein, Domain 2"/>
    <property type="match status" value="1"/>
</dbReference>
<dbReference type="CDD" id="cd16443">
    <property type="entry name" value="LplA"/>
    <property type="match status" value="1"/>
</dbReference>
<evidence type="ECO:0000313" key="2">
    <source>
        <dbReference type="EMBL" id="MBI4726598.1"/>
    </source>
</evidence>
<dbReference type="PANTHER" id="PTHR43679">
    <property type="entry name" value="OCTANOYLTRANSFERASE LIPM-RELATED"/>
    <property type="match status" value="1"/>
</dbReference>
<evidence type="ECO:0000313" key="3">
    <source>
        <dbReference type="Proteomes" id="UP000736328"/>
    </source>
</evidence>